<evidence type="ECO:0000256" key="1">
    <source>
        <dbReference type="SAM" id="MobiDB-lite"/>
    </source>
</evidence>
<feature type="compositionally biased region" description="Polar residues" evidence="1">
    <location>
        <begin position="547"/>
        <end position="567"/>
    </location>
</feature>
<protein>
    <submittedName>
        <fullName evidence="2">Uncharacterized protein</fullName>
    </submittedName>
</protein>
<gene>
    <name evidence="2" type="ORF">CCMP2556_LOCUS37843</name>
</gene>
<feature type="region of interest" description="Disordered" evidence="1">
    <location>
        <begin position="530"/>
        <end position="579"/>
    </location>
</feature>
<feature type="region of interest" description="Disordered" evidence="1">
    <location>
        <begin position="92"/>
        <end position="115"/>
    </location>
</feature>
<name>A0ABP0PMI5_9DINO</name>
<dbReference type="InterPro" id="IPR011992">
    <property type="entry name" value="EF-hand-dom_pair"/>
</dbReference>
<accession>A0ABP0PMI5</accession>
<dbReference type="SUPFAM" id="SSF47473">
    <property type="entry name" value="EF-hand"/>
    <property type="match status" value="1"/>
</dbReference>
<feature type="compositionally biased region" description="Basic and acidic residues" evidence="1">
    <location>
        <begin position="530"/>
        <end position="541"/>
    </location>
</feature>
<dbReference type="Proteomes" id="UP001642484">
    <property type="component" value="Unassembled WGS sequence"/>
</dbReference>
<reference evidence="2 3" key="1">
    <citation type="submission" date="2024-02" db="EMBL/GenBank/DDBJ databases">
        <authorList>
            <person name="Chen Y."/>
            <person name="Shah S."/>
            <person name="Dougan E. K."/>
            <person name="Thang M."/>
            <person name="Chan C."/>
        </authorList>
    </citation>
    <scope>NUCLEOTIDE SEQUENCE [LARGE SCALE GENOMIC DNA]</scope>
</reference>
<dbReference type="Gene3D" id="1.10.238.10">
    <property type="entry name" value="EF-hand"/>
    <property type="match status" value="1"/>
</dbReference>
<organism evidence="2 3">
    <name type="scientific">Durusdinium trenchii</name>
    <dbReference type="NCBI Taxonomy" id="1381693"/>
    <lineage>
        <taxon>Eukaryota</taxon>
        <taxon>Sar</taxon>
        <taxon>Alveolata</taxon>
        <taxon>Dinophyceae</taxon>
        <taxon>Suessiales</taxon>
        <taxon>Symbiodiniaceae</taxon>
        <taxon>Durusdinium</taxon>
    </lineage>
</organism>
<comment type="caution">
    <text evidence="2">The sequence shown here is derived from an EMBL/GenBank/DDBJ whole genome shotgun (WGS) entry which is preliminary data.</text>
</comment>
<feature type="compositionally biased region" description="Polar residues" evidence="1">
    <location>
        <begin position="713"/>
        <end position="725"/>
    </location>
</feature>
<feature type="region of interest" description="Disordered" evidence="1">
    <location>
        <begin position="707"/>
        <end position="737"/>
    </location>
</feature>
<keyword evidence="3" id="KW-1185">Reference proteome</keyword>
<evidence type="ECO:0000313" key="3">
    <source>
        <dbReference type="Proteomes" id="UP001642484"/>
    </source>
</evidence>
<proteinExistence type="predicted"/>
<sequence length="737" mass="81262">MAVPTVPRVRLSDLSPTEKERMLSFLVANQVDFKPDLSGNFSATVKILPPPAKSKGAADPRSGSVRQGERCAQAEERYTVFTDGWLGALHEQHSRSAGGTQETGPAGCSRQRCSGGAQDTVQDLHWLVAQRHPASKDDDQGRACELHRGGLHGPIQPGPNAGPATCGGRGQWWEEEEKTAGPRNSGRFSGLPALTSGGFCRPLELPTDLTTFPQSVLTVVGKRYGLRQMVGQVCWSLTKSVDEVRSAHQGVETFARFLEESYDAVDLLFYLEMRWAARQMTMPRGVWTSWRKTPQVFTGPHQRALASKTTCPNNKPPLTLKQALAAVREGIDPEAPEALKAKIFSRLKAENGGDSTFDWDHFLSICTQEFRKARSIAVPKQVQGFAQQIRERWQLSVPDAFEKFERTGSGLLRGDAFKEVCEELGLTPTNAEDVWCLLDVEKKGYVEKEAWNVLDVHDEADQGNDEELVYPPVYPPGWDDQLSPEESEAIQQEAREVARRLLSSLEEHEEVKPSEVLGWALRSVLQRKGHDLQRGARDEQRGFAPQRSGQEVSQSGDPRSAWTTGAPTASDGGDAERSLEDTVREHLAAATNQLVDEGLQEAGGTWTKEMAPVKEALLEEFMMVTDALMEALVIGDLDAWLQQLHIEEADAEQHKHFQELAAEFQELLTADEASEEQLVSRVCAATTSFQELKVLCRVRADELLQEHGVGGTPPQSEPTGDSTQAEGAEGLEIPEAF</sequence>
<dbReference type="EMBL" id="CAXAMN010023328">
    <property type="protein sequence ID" value="CAK9076791.1"/>
    <property type="molecule type" value="Genomic_DNA"/>
</dbReference>
<evidence type="ECO:0000313" key="2">
    <source>
        <dbReference type="EMBL" id="CAK9076791.1"/>
    </source>
</evidence>